<evidence type="ECO:0000256" key="1">
    <source>
        <dbReference type="SAM" id="MobiDB-lite"/>
    </source>
</evidence>
<keyword evidence="2" id="KW-1133">Transmembrane helix</keyword>
<evidence type="ECO:0008006" key="5">
    <source>
        <dbReference type="Google" id="ProtNLM"/>
    </source>
</evidence>
<accession>A0AAW4WWX8</accession>
<feature type="non-terminal residue" evidence="3">
    <location>
        <position position="85"/>
    </location>
</feature>
<dbReference type="Proteomes" id="UP001197847">
    <property type="component" value="Unassembled WGS sequence"/>
</dbReference>
<reference evidence="3" key="1">
    <citation type="submission" date="2021-10" db="EMBL/GenBank/DDBJ databases">
        <title>Collection of gut derived symbiotic bacterial strains cultured from healthy donors.</title>
        <authorList>
            <person name="Lin H."/>
            <person name="Littmann E."/>
            <person name="Claire K."/>
            <person name="Pamer E."/>
        </authorList>
    </citation>
    <scope>NUCLEOTIDE SEQUENCE</scope>
    <source>
        <strain evidence="3">MSK.22.92</strain>
    </source>
</reference>
<organism evidence="3 4">
    <name type="scientific">Agathobacter rectalis</name>
    <dbReference type="NCBI Taxonomy" id="39491"/>
    <lineage>
        <taxon>Bacteria</taxon>
        <taxon>Bacillati</taxon>
        <taxon>Bacillota</taxon>
        <taxon>Clostridia</taxon>
        <taxon>Lachnospirales</taxon>
        <taxon>Lachnospiraceae</taxon>
        <taxon>Agathobacter</taxon>
    </lineage>
</organism>
<feature type="transmembrane region" description="Helical" evidence="2">
    <location>
        <begin position="65"/>
        <end position="83"/>
    </location>
</feature>
<dbReference type="EMBL" id="JAJFBX010000216">
    <property type="protein sequence ID" value="MCC2748836.1"/>
    <property type="molecule type" value="Genomic_DNA"/>
</dbReference>
<feature type="region of interest" description="Disordered" evidence="1">
    <location>
        <begin position="1"/>
        <end position="23"/>
    </location>
</feature>
<proteinExistence type="predicted"/>
<gene>
    <name evidence="3" type="ORF">LK487_17835</name>
</gene>
<protein>
    <recommendedName>
        <fullName evidence="5">MFS transporter</fullName>
    </recommendedName>
</protein>
<keyword evidence="2" id="KW-0472">Membrane</keyword>
<name>A0AAW4WWX8_9FIRM</name>
<sequence>MTNSTNIHEPTGAESQTTVPTNGKLTAREKKWIVYDVGNSAFVLLSTAVIPIFAKSLKPEDGNIVPAWGYAQTIASLVIALLMPL</sequence>
<evidence type="ECO:0000256" key="2">
    <source>
        <dbReference type="SAM" id="Phobius"/>
    </source>
</evidence>
<comment type="caution">
    <text evidence="3">The sequence shown here is derived from an EMBL/GenBank/DDBJ whole genome shotgun (WGS) entry which is preliminary data.</text>
</comment>
<feature type="transmembrane region" description="Helical" evidence="2">
    <location>
        <begin position="32"/>
        <end position="53"/>
    </location>
</feature>
<dbReference type="AlphaFoldDB" id="A0AAW4WWX8"/>
<keyword evidence="2" id="KW-0812">Transmembrane</keyword>
<evidence type="ECO:0000313" key="3">
    <source>
        <dbReference type="EMBL" id="MCC2748836.1"/>
    </source>
</evidence>
<evidence type="ECO:0000313" key="4">
    <source>
        <dbReference type="Proteomes" id="UP001197847"/>
    </source>
</evidence>